<feature type="region of interest" description="Disordered" evidence="2">
    <location>
        <begin position="123"/>
        <end position="242"/>
    </location>
</feature>
<dbReference type="CDD" id="cd14686">
    <property type="entry name" value="bZIP"/>
    <property type="match status" value="1"/>
</dbReference>
<evidence type="ECO:0000313" key="5">
    <source>
        <dbReference type="Proteomes" id="UP000001861"/>
    </source>
</evidence>
<dbReference type="GeneID" id="6014615"/>
<keyword evidence="1" id="KW-0175">Coiled coil</keyword>
<accession>A8P185</accession>
<feature type="region of interest" description="Disordered" evidence="2">
    <location>
        <begin position="1"/>
        <end position="33"/>
    </location>
</feature>
<dbReference type="STRING" id="240176.A8P185"/>
<dbReference type="eggNOG" id="ENOG502SGP9">
    <property type="taxonomic scope" value="Eukaryota"/>
</dbReference>
<feature type="compositionally biased region" description="Polar residues" evidence="2">
    <location>
        <begin position="206"/>
        <end position="218"/>
    </location>
</feature>
<dbReference type="HOGENOM" id="CLU_089707_0_0_1"/>
<dbReference type="EMBL" id="AACS02000006">
    <property type="protein sequence ID" value="EAU83801.2"/>
    <property type="molecule type" value="Genomic_DNA"/>
</dbReference>
<feature type="compositionally biased region" description="Low complexity" evidence="2">
    <location>
        <begin position="1"/>
        <end position="11"/>
    </location>
</feature>
<name>A8P185_COPC7</name>
<dbReference type="RefSeq" id="XP_001838046.2">
    <property type="nucleotide sequence ID" value="XM_001837994.2"/>
</dbReference>
<dbReference type="InParanoid" id="A8P185"/>
<feature type="compositionally biased region" description="Low complexity" evidence="2">
    <location>
        <begin position="148"/>
        <end position="159"/>
    </location>
</feature>
<keyword evidence="5" id="KW-1185">Reference proteome</keyword>
<evidence type="ECO:0000256" key="1">
    <source>
        <dbReference type="SAM" id="Coils"/>
    </source>
</evidence>
<feature type="domain" description="BZIP" evidence="3">
    <location>
        <begin position="20"/>
        <end position="33"/>
    </location>
</feature>
<feature type="compositionally biased region" description="Low complexity" evidence="2">
    <location>
        <begin position="227"/>
        <end position="242"/>
    </location>
</feature>
<reference evidence="4 5" key="1">
    <citation type="journal article" date="2010" name="Proc. Natl. Acad. Sci. U.S.A.">
        <title>Insights into evolution of multicellular fungi from the assembled chromosomes of the mushroom Coprinopsis cinerea (Coprinus cinereus).</title>
        <authorList>
            <person name="Stajich J.E."/>
            <person name="Wilke S.K."/>
            <person name="Ahren D."/>
            <person name="Au C.H."/>
            <person name="Birren B.W."/>
            <person name="Borodovsky M."/>
            <person name="Burns C."/>
            <person name="Canback B."/>
            <person name="Casselton L.A."/>
            <person name="Cheng C.K."/>
            <person name="Deng J."/>
            <person name="Dietrich F.S."/>
            <person name="Fargo D.C."/>
            <person name="Farman M.L."/>
            <person name="Gathman A.C."/>
            <person name="Goldberg J."/>
            <person name="Guigo R."/>
            <person name="Hoegger P.J."/>
            <person name="Hooker J.B."/>
            <person name="Huggins A."/>
            <person name="James T.Y."/>
            <person name="Kamada T."/>
            <person name="Kilaru S."/>
            <person name="Kodira C."/>
            <person name="Kues U."/>
            <person name="Kupfer D."/>
            <person name="Kwan H.S."/>
            <person name="Lomsadze A."/>
            <person name="Li W."/>
            <person name="Lilly W.W."/>
            <person name="Ma L.J."/>
            <person name="Mackey A.J."/>
            <person name="Manning G."/>
            <person name="Martin F."/>
            <person name="Muraguchi H."/>
            <person name="Natvig D.O."/>
            <person name="Palmerini H."/>
            <person name="Ramesh M.A."/>
            <person name="Rehmeyer C.J."/>
            <person name="Roe B.A."/>
            <person name="Shenoy N."/>
            <person name="Stanke M."/>
            <person name="Ter-Hovhannisyan V."/>
            <person name="Tunlid A."/>
            <person name="Velagapudi R."/>
            <person name="Vision T.J."/>
            <person name="Zeng Q."/>
            <person name="Zolan M.E."/>
            <person name="Pukkila P.J."/>
        </authorList>
    </citation>
    <scope>NUCLEOTIDE SEQUENCE [LARGE SCALE GENOMIC DNA]</scope>
    <source>
        <strain evidence="5">Okayama-7 / 130 / ATCC MYA-4618 / FGSC 9003</strain>
    </source>
</reference>
<dbReference type="OMA" id="ENYPSTH"/>
<dbReference type="OrthoDB" id="3257643at2759"/>
<comment type="caution">
    <text evidence="4">The sequence shown here is derived from an EMBL/GenBank/DDBJ whole genome shotgun (WGS) entry which is preliminary data.</text>
</comment>
<dbReference type="PROSITE" id="PS00036">
    <property type="entry name" value="BZIP_BASIC"/>
    <property type="match status" value="1"/>
</dbReference>
<feature type="coiled-coil region" evidence="1">
    <location>
        <begin position="69"/>
        <end position="96"/>
    </location>
</feature>
<protein>
    <recommendedName>
        <fullName evidence="3">BZIP domain-containing protein</fullName>
    </recommendedName>
</protein>
<evidence type="ECO:0000256" key="2">
    <source>
        <dbReference type="SAM" id="MobiDB-lite"/>
    </source>
</evidence>
<organism evidence="4 5">
    <name type="scientific">Coprinopsis cinerea (strain Okayama-7 / 130 / ATCC MYA-4618 / FGSC 9003)</name>
    <name type="common">Inky cap fungus</name>
    <name type="synonym">Hormographiella aspergillata</name>
    <dbReference type="NCBI Taxonomy" id="240176"/>
    <lineage>
        <taxon>Eukaryota</taxon>
        <taxon>Fungi</taxon>
        <taxon>Dikarya</taxon>
        <taxon>Basidiomycota</taxon>
        <taxon>Agaricomycotina</taxon>
        <taxon>Agaricomycetes</taxon>
        <taxon>Agaricomycetidae</taxon>
        <taxon>Agaricales</taxon>
        <taxon>Agaricineae</taxon>
        <taxon>Psathyrellaceae</taxon>
        <taxon>Coprinopsis</taxon>
    </lineage>
</organism>
<dbReference type="KEGG" id="cci:CC1G_07536"/>
<feature type="compositionally biased region" description="Low complexity" evidence="2">
    <location>
        <begin position="171"/>
        <end position="183"/>
    </location>
</feature>
<evidence type="ECO:0000313" key="4">
    <source>
        <dbReference type="EMBL" id="EAU83801.2"/>
    </source>
</evidence>
<gene>
    <name evidence="4" type="ORF">CC1G_07536</name>
</gene>
<evidence type="ECO:0000259" key="3">
    <source>
        <dbReference type="PROSITE" id="PS00036"/>
    </source>
</evidence>
<dbReference type="VEuPathDB" id="FungiDB:CC1G_07536"/>
<dbReference type="Gene3D" id="1.20.5.170">
    <property type="match status" value="1"/>
</dbReference>
<dbReference type="InterPro" id="IPR004827">
    <property type="entry name" value="bZIP"/>
</dbReference>
<dbReference type="Proteomes" id="UP000001861">
    <property type="component" value="Unassembled WGS sequence"/>
</dbReference>
<dbReference type="AlphaFoldDB" id="A8P185"/>
<proteinExistence type="predicted"/>
<dbReference type="GO" id="GO:0003700">
    <property type="term" value="F:DNA-binding transcription factor activity"/>
    <property type="evidence" value="ECO:0007669"/>
    <property type="project" value="InterPro"/>
</dbReference>
<sequence>MTTMSSTSSTTANPVDKPERSRNARAQARHRAKRKAYIEQLEQTVTKLQAALGFSPEQVSALPPSSITIRELQQDNSRLQKEIEELRRALAEMSGARRGSIAPYPDPRCDRDYKRRKMSSHLDSVYMGPSDSHLNDRPPPPLTIPHYGSVSSSSNSNGSLFNMHGSTFQMPNTPSGSSATSSPPFSPIQMQAHPSLDQRPPLPHSGSMSNYSHSQYSGSVKVEDDSYGNSNNHHSSISYSYSNQQHNNGLDWHSYSSERAQLHR</sequence>